<feature type="non-terminal residue" evidence="1">
    <location>
        <position position="1"/>
    </location>
</feature>
<accession>A0A0F8XUE9</accession>
<dbReference type="EMBL" id="LAZR01057194">
    <property type="protein sequence ID" value="KKK72568.1"/>
    <property type="molecule type" value="Genomic_DNA"/>
</dbReference>
<proteinExistence type="predicted"/>
<evidence type="ECO:0000313" key="1">
    <source>
        <dbReference type="EMBL" id="KKK72568.1"/>
    </source>
</evidence>
<reference evidence="1" key="1">
    <citation type="journal article" date="2015" name="Nature">
        <title>Complex archaea that bridge the gap between prokaryotes and eukaryotes.</title>
        <authorList>
            <person name="Spang A."/>
            <person name="Saw J.H."/>
            <person name="Jorgensen S.L."/>
            <person name="Zaremba-Niedzwiedzka K."/>
            <person name="Martijn J."/>
            <person name="Lind A.E."/>
            <person name="van Eijk R."/>
            <person name="Schleper C."/>
            <person name="Guy L."/>
            <person name="Ettema T.J."/>
        </authorList>
    </citation>
    <scope>NUCLEOTIDE SEQUENCE</scope>
</reference>
<protein>
    <submittedName>
        <fullName evidence="1">Uncharacterized protein</fullName>
    </submittedName>
</protein>
<comment type="caution">
    <text evidence="1">The sequence shown here is derived from an EMBL/GenBank/DDBJ whole genome shotgun (WGS) entry which is preliminary data.</text>
</comment>
<gene>
    <name evidence="1" type="ORF">LCGC14_2902530</name>
</gene>
<sequence>FRPTGTSRENIERPMLYECNGISFAGTPDRLIPPFPALRRIAVRLKPNGKYGIKEFPIHERRRDVQIFLAALSIRNWKESNR</sequence>
<name>A0A0F8XUE9_9ZZZZ</name>
<organism evidence="1">
    <name type="scientific">marine sediment metagenome</name>
    <dbReference type="NCBI Taxonomy" id="412755"/>
    <lineage>
        <taxon>unclassified sequences</taxon>
        <taxon>metagenomes</taxon>
        <taxon>ecological metagenomes</taxon>
    </lineage>
</organism>
<dbReference type="AlphaFoldDB" id="A0A0F8XUE9"/>